<accession>A0A2B7Y3G1</accession>
<keyword evidence="9" id="KW-1185">Reference proteome</keyword>
<dbReference type="InterPro" id="IPR028884">
    <property type="entry name" value="Trm82"/>
</dbReference>
<organism evidence="8 9">
    <name type="scientific">Helicocarpus griseus UAMH5409</name>
    <dbReference type="NCBI Taxonomy" id="1447875"/>
    <lineage>
        <taxon>Eukaryota</taxon>
        <taxon>Fungi</taxon>
        <taxon>Dikarya</taxon>
        <taxon>Ascomycota</taxon>
        <taxon>Pezizomycotina</taxon>
        <taxon>Eurotiomycetes</taxon>
        <taxon>Eurotiomycetidae</taxon>
        <taxon>Onygenales</taxon>
        <taxon>Ajellomycetaceae</taxon>
        <taxon>Helicocarpus</taxon>
    </lineage>
</organism>
<dbReference type="UniPathway" id="UPA00989"/>
<dbReference type="OrthoDB" id="339900at2759"/>
<feature type="region of interest" description="Disordered" evidence="7">
    <location>
        <begin position="51"/>
        <end position="105"/>
    </location>
</feature>
<reference evidence="8 9" key="1">
    <citation type="submission" date="2017-10" db="EMBL/GenBank/DDBJ databases">
        <title>Comparative genomics in systemic dimorphic fungi from Ajellomycetaceae.</title>
        <authorList>
            <person name="Munoz J.F."/>
            <person name="Mcewen J.G."/>
            <person name="Clay O.K."/>
            <person name="Cuomo C.A."/>
        </authorList>
    </citation>
    <scope>NUCLEOTIDE SEQUENCE [LARGE SCALE GENOMIC DNA]</scope>
    <source>
        <strain evidence="8 9">UAMH5409</strain>
    </source>
</reference>
<evidence type="ECO:0000256" key="7">
    <source>
        <dbReference type="SAM" id="MobiDB-lite"/>
    </source>
</evidence>
<name>A0A2B7Y3G1_9EURO</name>
<keyword evidence="2 6" id="KW-0853">WD repeat</keyword>
<proteinExistence type="inferred from homology"/>
<dbReference type="AlphaFoldDB" id="A0A2B7Y3G1"/>
<comment type="caution">
    <text evidence="8">The sequence shown here is derived from an EMBL/GenBank/DDBJ whole genome shotgun (WGS) entry which is preliminary data.</text>
</comment>
<keyword evidence="3 6" id="KW-0819">tRNA processing</keyword>
<dbReference type="Gene3D" id="2.130.10.10">
    <property type="entry name" value="YVTN repeat-like/Quinoprotein amine dehydrogenase"/>
    <property type="match status" value="1"/>
</dbReference>
<sequence length="521" mass="56495">MPFQHPFQCIQCIQRPGAQGQNFLVGAAGPKLYVLDSTAGDQLSVWPSNIESESKKDNAKDTESHDHGNVGGNEPPEKKRKLSPTPQEVKQSERKANGSEKSQDSKLAWSTIPIITASKSGEHVVAVTGEDKCIRVFKVDASGALSQLSERCMPKRPFSIVLSTDETAIICGDKFGDVYSLPLFLREDYKPPPKKNQPAQPVQPSASTLTVHTKRNLQALEQQLKLGAKTSEKTGPAFELTLLLGHVSMLTDVAFVDLPVKSGAASSRPYIITADRDEHIRVSRGPPQTHVIQSYCLGHTAFVSRLCVPPWDVSTLISGGGDDYLLVWRWAEGKLLQKAQLPLGGEEVAAEKQSAPEVAVNGILPVSFADNDSLRSKAPGAIVVTLEGIPKLFPFVFGSDGKLVAQTPVDLLGNALGMASLDVKGNIIVSIDCVHEPGSTKEQRRTADSPQKFLQVFTASAEQEWLSWTEVDSSMVKGVEKQGTFDLAASGEEKEMKKDAQALTSTLYSIGNLRKWGKEED</sequence>
<dbReference type="InterPro" id="IPR015943">
    <property type="entry name" value="WD40/YVTN_repeat-like_dom_sf"/>
</dbReference>
<protein>
    <submittedName>
        <fullName evidence="8">Uncharacterized protein</fullName>
    </submittedName>
</protein>
<dbReference type="Proteomes" id="UP000223968">
    <property type="component" value="Unassembled WGS sequence"/>
</dbReference>
<evidence type="ECO:0000256" key="5">
    <source>
        <dbReference type="ARBA" id="ARBA00023242"/>
    </source>
</evidence>
<comment type="pathway">
    <text evidence="6">tRNA modification; N(7)-methylguanine-tRNA biosynthesis.</text>
</comment>
<dbReference type="PANTHER" id="PTHR16288:SF0">
    <property type="entry name" value="TRNA (GUANINE-N(7)-)-METHYLTRANSFERASE NON-CATALYTIC SUBUNIT WDR4"/>
    <property type="match status" value="1"/>
</dbReference>
<dbReference type="EMBL" id="PDNB01000003">
    <property type="protein sequence ID" value="PGH18634.1"/>
    <property type="molecule type" value="Genomic_DNA"/>
</dbReference>
<evidence type="ECO:0000313" key="8">
    <source>
        <dbReference type="EMBL" id="PGH18634.1"/>
    </source>
</evidence>
<dbReference type="PANTHER" id="PTHR16288">
    <property type="entry name" value="WD40 REPEAT PROTEIN 4"/>
    <property type="match status" value="1"/>
</dbReference>
<keyword evidence="4 6" id="KW-0677">Repeat</keyword>
<evidence type="ECO:0000256" key="3">
    <source>
        <dbReference type="ARBA" id="ARBA00022694"/>
    </source>
</evidence>
<dbReference type="HAMAP" id="MF_03056">
    <property type="entry name" value="TRM82"/>
    <property type="match status" value="1"/>
</dbReference>
<gene>
    <name evidence="8" type="ORF">AJ79_00413</name>
</gene>
<dbReference type="GO" id="GO:0005829">
    <property type="term" value="C:cytosol"/>
    <property type="evidence" value="ECO:0007669"/>
    <property type="project" value="TreeGrafter"/>
</dbReference>
<keyword evidence="5 6" id="KW-0539">Nucleus</keyword>
<feature type="compositionally biased region" description="Basic and acidic residues" evidence="7">
    <location>
        <begin position="90"/>
        <end position="104"/>
    </location>
</feature>
<dbReference type="SUPFAM" id="SSF50978">
    <property type="entry name" value="WD40 repeat-like"/>
    <property type="match status" value="1"/>
</dbReference>
<evidence type="ECO:0000256" key="4">
    <source>
        <dbReference type="ARBA" id="ARBA00022737"/>
    </source>
</evidence>
<evidence type="ECO:0000256" key="6">
    <source>
        <dbReference type="HAMAP-Rule" id="MF_03056"/>
    </source>
</evidence>
<feature type="compositionally biased region" description="Basic and acidic residues" evidence="7">
    <location>
        <begin position="52"/>
        <end position="68"/>
    </location>
</feature>
<comment type="subcellular location">
    <subcellularLocation>
        <location evidence="1 6">Nucleus</location>
    </subcellularLocation>
</comment>
<dbReference type="GO" id="GO:0043527">
    <property type="term" value="C:tRNA methyltransferase complex"/>
    <property type="evidence" value="ECO:0007669"/>
    <property type="project" value="TreeGrafter"/>
</dbReference>
<comment type="function">
    <text evidence="6">Required for the formation of N(7)-methylguanine at position 46 (m7G46) in tRNA. In the complex, it is required to stabilize and induce conformational changes of the catalytic subunit.</text>
</comment>
<dbReference type="GO" id="GO:0106004">
    <property type="term" value="P:tRNA (guanine-N7)-methylation"/>
    <property type="evidence" value="ECO:0007669"/>
    <property type="project" value="UniProtKB-UniRule"/>
</dbReference>
<comment type="similarity">
    <text evidence="6">Belongs to the WD repeat TRM82 family.</text>
</comment>
<evidence type="ECO:0000313" key="9">
    <source>
        <dbReference type="Proteomes" id="UP000223968"/>
    </source>
</evidence>
<dbReference type="GO" id="GO:0005634">
    <property type="term" value="C:nucleus"/>
    <property type="evidence" value="ECO:0007669"/>
    <property type="project" value="UniProtKB-SubCell"/>
</dbReference>
<dbReference type="InterPro" id="IPR036322">
    <property type="entry name" value="WD40_repeat_dom_sf"/>
</dbReference>
<dbReference type="STRING" id="1447875.A0A2B7Y3G1"/>
<evidence type="ECO:0000256" key="1">
    <source>
        <dbReference type="ARBA" id="ARBA00004123"/>
    </source>
</evidence>
<evidence type="ECO:0000256" key="2">
    <source>
        <dbReference type="ARBA" id="ARBA00022574"/>
    </source>
</evidence>